<sequence length="129" mass="13506">MKKLAIALFGFSTVLGAPAFAETAPEQATTSPQQVSANYQCDQGEQVTVNYTVNQGTPTEASFEVDGNTQQLPLDQASSNETAVAFSSDQGYNLTASLPSEDKPFAQSVSINTPSNDSAYQNCTAVGQG</sequence>
<dbReference type="Proteomes" id="UP000254123">
    <property type="component" value="Unassembled WGS sequence"/>
</dbReference>
<dbReference type="CDD" id="cd21836">
    <property type="entry name" value="adhesin_CP"/>
    <property type="match status" value="1"/>
</dbReference>
<proteinExistence type="predicted"/>
<keyword evidence="1" id="KW-0732">Signal</keyword>
<evidence type="ECO:0000313" key="4">
    <source>
        <dbReference type="Proteomes" id="UP000254123"/>
    </source>
</evidence>
<reference evidence="3 4" key="1">
    <citation type="submission" date="2018-06" db="EMBL/GenBank/DDBJ databases">
        <authorList>
            <consortium name="Pathogen Informatics"/>
            <person name="Doyle S."/>
        </authorList>
    </citation>
    <scope>NUCLEOTIDE SEQUENCE [LARGE SCALE GENOMIC DNA]</scope>
    <source>
        <strain evidence="3 4">NCTC10526</strain>
    </source>
</reference>
<dbReference type="InterPro" id="IPR056025">
    <property type="entry name" value="ACP_dom"/>
</dbReference>
<protein>
    <recommendedName>
        <fullName evidence="2">ACP-like domain-containing protein</fullName>
    </recommendedName>
</protein>
<dbReference type="EMBL" id="UGVC01000001">
    <property type="protein sequence ID" value="SUD90648.1"/>
    <property type="molecule type" value="Genomic_DNA"/>
</dbReference>
<dbReference type="Pfam" id="PF24574">
    <property type="entry name" value="Nm-ACP"/>
    <property type="match status" value="1"/>
</dbReference>
<keyword evidence="4" id="KW-1185">Reference proteome</keyword>
<evidence type="ECO:0000256" key="1">
    <source>
        <dbReference type="SAM" id="SignalP"/>
    </source>
</evidence>
<name>A0A379LJB9_9GAMM</name>
<gene>
    <name evidence="3" type="ORF">NCTC10526_00990</name>
</gene>
<feature type="domain" description="ACP-like" evidence="2">
    <location>
        <begin position="35"/>
        <end position="124"/>
    </location>
</feature>
<organism evidence="3 4">
    <name type="scientific">Psychrobacter phenylpyruvicus</name>
    <dbReference type="NCBI Taxonomy" id="29432"/>
    <lineage>
        <taxon>Bacteria</taxon>
        <taxon>Pseudomonadati</taxon>
        <taxon>Pseudomonadota</taxon>
        <taxon>Gammaproteobacteria</taxon>
        <taxon>Moraxellales</taxon>
        <taxon>Moraxellaceae</taxon>
        <taxon>Psychrobacter</taxon>
    </lineage>
</organism>
<feature type="signal peptide" evidence="1">
    <location>
        <begin position="1"/>
        <end position="21"/>
    </location>
</feature>
<evidence type="ECO:0000313" key="3">
    <source>
        <dbReference type="EMBL" id="SUD90648.1"/>
    </source>
</evidence>
<dbReference type="AlphaFoldDB" id="A0A379LJB9"/>
<accession>A0A379LJB9</accession>
<feature type="chain" id="PRO_5016681758" description="ACP-like domain-containing protein" evidence="1">
    <location>
        <begin position="22"/>
        <end position="129"/>
    </location>
</feature>
<dbReference type="RefSeq" id="WP_028859460.1">
    <property type="nucleotide sequence ID" value="NZ_CAJHAQ010000001.1"/>
</dbReference>
<evidence type="ECO:0000259" key="2">
    <source>
        <dbReference type="Pfam" id="PF24574"/>
    </source>
</evidence>